<evidence type="ECO:0000313" key="1">
    <source>
        <dbReference type="EMBL" id="GAJ15806.1"/>
    </source>
</evidence>
<dbReference type="Gene3D" id="2.130.10.10">
    <property type="entry name" value="YVTN repeat-like/Quinoprotein amine dehydrogenase"/>
    <property type="match status" value="1"/>
</dbReference>
<sequence length="122" mass="13131">MCPACFGIVPLVTFGASAGGDELFVPQLIYDARDNNILSLAIDKEGFIYAGCDRRGLIYKINPASGRATVLYDSEQEEITSLLFDEQGNLYAAATSAKAVQDQDQFKGITARLSGRPDTTST</sequence>
<comment type="caution">
    <text evidence="1">The sequence shown here is derived from an EMBL/GenBank/DDBJ whole genome shotgun (WGS) entry which is preliminary data.</text>
</comment>
<proteinExistence type="predicted"/>
<dbReference type="AlphaFoldDB" id="X1VK09"/>
<protein>
    <recommendedName>
        <fullName evidence="2">SMP-30/Gluconolactonase/LRE-like region domain-containing protein</fullName>
    </recommendedName>
</protein>
<feature type="non-terminal residue" evidence="1">
    <location>
        <position position="122"/>
    </location>
</feature>
<dbReference type="InterPro" id="IPR015943">
    <property type="entry name" value="WD40/YVTN_repeat-like_dom_sf"/>
</dbReference>
<dbReference type="EMBL" id="BARW01027488">
    <property type="protein sequence ID" value="GAJ15806.1"/>
    <property type="molecule type" value="Genomic_DNA"/>
</dbReference>
<gene>
    <name evidence="1" type="ORF">S12H4_44590</name>
</gene>
<name>X1VK09_9ZZZZ</name>
<organism evidence="1">
    <name type="scientific">marine sediment metagenome</name>
    <dbReference type="NCBI Taxonomy" id="412755"/>
    <lineage>
        <taxon>unclassified sequences</taxon>
        <taxon>metagenomes</taxon>
        <taxon>ecological metagenomes</taxon>
    </lineage>
</organism>
<evidence type="ECO:0008006" key="2">
    <source>
        <dbReference type="Google" id="ProtNLM"/>
    </source>
</evidence>
<reference evidence="1" key="1">
    <citation type="journal article" date="2014" name="Front. Microbiol.">
        <title>High frequency of phylogenetically diverse reductive dehalogenase-homologous genes in deep subseafloor sedimentary metagenomes.</title>
        <authorList>
            <person name="Kawai M."/>
            <person name="Futagami T."/>
            <person name="Toyoda A."/>
            <person name="Takaki Y."/>
            <person name="Nishi S."/>
            <person name="Hori S."/>
            <person name="Arai W."/>
            <person name="Tsubouchi T."/>
            <person name="Morono Y."/>
            <person name="Uchiyama I."/>
            <person name="Ito T."/>
            <person name="Fujiyama A."/>
            <person name="Inagaki F."/>
            <person name="Takami H."/>
        </authorList>
    </citation>
    <scope>NUCLEOTIDE SEQUENCE</scope>
    <source>
        <strain evidence="1">Expedition CK06-06</strain>
    </source>
</reference>
<accession>X1VK09</accession>
<dbReference type="SUPFAM" id="SSF63829">
    <property type="entry name" value="Calcium-dependent phosphotriesterase"/>
    <property type="match status" value="1"/>
</dbReference>